<name>A0A2T0AEB7_RHOTO</name>
<comment type="caution">
    <text evidence="2">The sequence shown here is derived from an EMBL/GenBank/DDBJ whole genome shotgun (WGS) entry which is preliminary data.</text>
</comment>
<protein>
    <submittedName>
        <fullName evidence="2">Uncharacterized protein</fullName>
    </submittedName>
</protein>
<gene>
    <name evidence="2" type="ORF">AAT19DRAFT_13355</name>
</gene>
<reference evidence="2 3" key="1">
    <citation type="journal article" date="2018" name="Elife">
        <title>Functional genomics of lipid metabolism in the oleaginous yeast Rhodosporidium toruloides.</title>
        <authorList>
            <person name="Coradetti S.T."/>
            <person name="Pinel D."/>
            <person name="Geiselman G."/>
            <person name="Ito M."/>
            <person name="Mondo S."/>
            <person name="Reilly M.C."/>
            <person name="Cheng Y.F."/>
            <person name="Bauer S."/>
            <person name="Grigoriev I."/>
            <person name="Gladden J.M."/>
            <person name="Simmons B.A."/>
            <person name="Brem R."/>
            <person name="Arkin A.P."/>
            <person name="Skerker J.M."/>
        </authorList>
    </citation>
    <scope>NUCLEOTIDE SEQUENCE [LARGE SCALE GENOMIC DNA]</scope>
    <source>
        <strain evidence="2 3">NBRC 0880</strain>
    </source>
</reference>
<dbReference type="Proteomes" id="UP000239560">
    <property type="component" value="Unassembled WGS sequence"/>
</dbReference>
<proteinExistence type="predicted"/>
<evidence type="ECO:0000313" key="3">
    <source>
        <dbReference type="Proteomes" id="UP000239560"/>
    </source>
</evidence>
<accession>A0A2T0AEB7</accession>
<organism evidence="2 3">
    <name type="scientific">Rhodotorula toruloides</name>
    <name type="common">Yeast</name>
    <name type="synonym">Rhodosporidium toruloides</name>
    <dbReference type="NCBI Taxonomy" id="5286"/>
    <lineage>
        <taxon>Eukaryota</taxon>
        <taxon>Fungi</taxon>
        <taxon>Dikarya</taxon>
        <taxon>Basidiomycota</taxon>
        <taxon>Pucciniomycotina</taxon>
        <taxon>Microbotryomycetes</taxon>
        <taxon>Sporidiobolales</taxon>
        <taxon>Sporidiobolaceae</taxon>
        <taxon>Rhodotorula</taxon>
    </lineage>
</organism>
<dbReference type="AlphaFoldDB" id="A0A2T0AEB7"/>
<feature type="compositionally biased region" description="Polar residues" evidence="1">
    <location>
        <begin position="220"/>
        <end position="234"/>
    </location>
</feature>
<dbReference type="EMBL" id="LCTV02000003">
    <property type="protein sequence ID" value="PRQ76333.1"/>
    <property type="molecule type" value="Genomic_DNA"/>
</dbReference>
<feature type="region of interest" description="Disordered" evidence="1">
    <location>
        <begin position="181"/>
        <end position="234"/>
    </location>
</feature>
<evidence type="ECO:0000256" key="1">
    <source>
        <dbReference type="SAM" id="MobiDB-lite"/>
    </source>
</evidence>
<sequence>MNCRSDAGEESDDEVRWVRRDAAWLSLDCTRLRYPCIWLRLRCEAGNRGTGRNEEAEGCRRCRSGFAWVVLLLREIAALLELSSRLPASRGRGGGRRTACSELGRGRGSFSSASQRACRDGIRLEWACSDCTSTAELDGRRLPRLALLRPFASFSREDGDEGHLVLRRSVVFHPRRRVHFRRADHSTSDKSSQGSKRRRSARTARLSLRPHTPARPALVQLSQDEQTRTPTRPA</sequence>
<evidence type="ECO:0000313" key="2">
    <source>
        <dbReference type="EMBL" id="PRQ76333.1"/>
    </source>
</evidence>